<sequence>MFFERNQPSLASGLGIVVTSCLLVNILGIAYQFLYVMQQGSSNNIAATDHARDLASDIRTVNLKFHDDPSHYDLTGTNASVEWSSLQPEGNGVVFLGDSHKPYEVSVWHQLRCLNHIRAFMNSENGDYQRTKHCFHYLRQSILCAADTTLEPIRLAPGPAPAGGRLSSSDDGVVHTCRDWSQVFEMTESSYKRAPSQVKSRVRASLSSHGRPSTKASDIRL</sequence>
<organism evidence="6 7">
    <name type="scientific">Hohenbuehelia grisea</name>
    <dbReference type="NCBI Taxonomy" id="104357"/>
    <lineage>
        <taxon>Eukaryota</taxon>
        <taxon>Fungi</taxon>
        <taxon>Dikarya</taxon>
        <taxon>Basidiomycota</taxon>
        <taxon>Agaricomycotina</taxon>
        <taxon>Agaricomycetes</taxon>
        <taxon>Agaricomycetidae</taxon>
        <taxon>Agaricales</taxon>
        <taxon>Pleurotineae</taxon>
        <taxon>Pleurotaceae</taxon>
        <taxon>Hohenbuehelia</taxon>
    </lineage>
</organism>
<keyword evidence="2" id="KW-0560">Oxidoreductase</keyword>
<dbReference type="EMBL" id="JASNQZ010000006">
    <property type="protein sequence ID" value="KAL0955849.1"/>
    <property type="molecule type" value="Genomic_DNA"/>
</dbReference>
<evidence type="ECO:0000313" key="7">
    <source>
        <dbReference type="Proteomes" id="UP001556367"/>
    </source>
</evidence>
<keyword evidence="5" id="KW-1133">Transmembrane helix</keyword>
<dbReference type="PANTHER" id="PTHR33365:SF11">
    <property type="entry name" value="TAT PATHWAY SIGNAL SEQUENCE"/>
    <property type="match status" value="1"/>
</dbReference>
<feature type="region of interest" description="Disordered" evidence="4">
    <location>
        <begin position="191"/>
        <end position="221"/>
    </location>
</feature>
<comment type="similarity">
    <text evidence="3">Belongs to the ustYa family.</text>
</comment>
<evidence type="ECO:0000256" key="2">
    <source>
        <dbReference type="ARBA" id="ARBA00023002"/>
    </source>
</evidence>
<gene>
    <name evidence="6" type="ORF">HGRIS_002051</name>
</gene>
<accession>A0ABR3JJ96</accession>
<evidence type="ECO:0000313" key="6">
    <source>
        <dbReference type="EMBL" id="KAL0955849.1"/>
    </source>
</evidence>
<comment type="pathway">
    <text evidence="1">Mycotoxin biosynthesis.</text>
</comment>
<evidence type="ECO:0000256" key="3">
    <source>
        <dbReference type="ARBA" id="ARBA00035112"/>
    </source>
</evidence>
<keyword evidence="5" id="KW-0472">Membrane</keyword>
<feature type="transmembrane region" description="Helical" evidence="5">
    <location>
        <begin position="12"/>
        <end position="34"/>
    </location>
</feature>
<evidence type="ECO:0000256" key="5">
    <source>
        <dbReference type="SAM" id="Phobius"/>
    </source>
</evidence>
<keyword evidence="7" id="KW-1185">Reference proteome</keyword>
<dbReference type="Proteomes" id="UP001556367">
    <property type="component" value="Unassembled WGS sequence"/>
</dbReference>
<protein>
    <submittedName>
        <fullName evidence="6">Uncharacterized protein</fullName>
    </submittedName>
</protein>
<dbReference type="PROSITE" id="PS51257">
    <property type="entry name" value="PROKAR_LIPOPROTEIN"/>
    <property type="match status" value="1"/>
</dbReference>
<evidence type="ECO:0000256" key="1">
    <source>
        <dbReference type="ARBA" id="ARBA00004685"/>
    </source>
</evidence>
<dbReference type="Pfam" id="PF11807">
    <property type="entry name" value="UstYa"/>
    <property type="match status" value="1"/>
</dbReference>
<proteinExistence type="inferred from homology"/>
<name>A0ABR3JJ96_9AGAR</name>
<evidence type="ECO:0000256" key="4">
    <source>
        <dbReference type="SAM" id="MobiDB-lite"/>
    </source>
</evidence>
<dbReference type="InterPro" id="IPR021765">
    <property type="entry name" value="UstYa-like"/>
</dbReference>
<reference evidence="7" key="1">
    <citation type="submission" date="2024-06" db="EMBL/GenBank/DDBJ databases">
        <title>Multi-omics analyses provide insights into the biosynthesis of the anticancer antibiotic pleurotin in Hohenbuehelia grisea.</title>
        <authorList>
            <person name="Weaver J.A."/>
            <person name="Alberti F."/>
        </authorList>
    </citation>
    <scope>NUCLEOTIDE SEQUENCE [LARGE SCALE GENOMIC DNA]</scope>
    <source>
        <strain evidence="7">T-177</strain>
    </source>
</reference>
<feature type="compositionally biased region" description="Polar residues" evidence="4">
    <location>
        <begin position="205"/>
        <end position="221"/>
    </location>
</feature>
<comment type="caution">
    <text evidence="6">The sequence shown here is derived from an EMBL/GenBank/DDBJ whole genome shotgun (WGS) entry which is preliminary data.</text>
</comment>
<dbReference type="PANTHER" id="PTHR33365">
    <property type="entry name" value="YALI0B05434P"/>
    <property type="match status" value="1"/>
</dbReference>
<keyword evidence="5" id="KW-0812">Transmembrane</keyword>